<dbReference type="PROSITE" id="PS50887">
    <property type="entry name" value="GGDEF"/>
    <property type="match status" value="1"/>
</dbReference>
<dbReference type="CDD" id="cd01949">
    <property type="entry name" value="GGDEF"/>
    <property type="match status" value="1"/>
</dbReference>
<dbReference type="Pfam" id="PF00990">
    <property type="entry name" value="GGDEF"/>
    <property type="match status" value="1"/>
</dbReference>
<dbReference type="NCBIfam" id="TIGR00254">
    <property type="entry name" value="GGDEF"/>
    <property type="match status" value="1"/>
</dbReference>
<evidence type="ECO:0000256" key="1">
    <source>
        <dbReference type="SAM" id="Phobius"/>
    </source>
</evidence>
<proteinExistence type="predicted"/>
<feature type="transmembrane region" description="Helical" evidence="1">
    <location>
        <begin position="67"/>
        <end position="85"/>
    </location>
</feature>
<dbReference type="Proteomes" id="UP001526201">
    <property type="component" value="Unassembled WGS sequence"/>
</dbReference>
<evidence type="ECO:0000259" key="2">
    <source>
        <dbReference type="PROSITE" id="PS50887"/>
    </source>
</evidence>
<protein>
    <submittedName>
        <fullName evidence="3">Diguanylate cyclase</fullName>
    </submittedName>
</protein>
<keyword evidence="1" id="KW-1133">Transmembrane helix</keyword>
<dbReference type="PANTHER" id="PTHR45138:SF9">
    <property type="entry name" value="DIGUANYLATE CYCLASE DGCM-RELATED"/>
    <property type="match status" value="1"/>
</dbReference>
<keyword evidence="1" id="KW-0812">Transmembrane</keyword>
<feature type="transmembrane region" description="Helical" evidence="1">
    <location>
        <begin position="150"/>
        <end position="169"/>
    </location>
</feature>
<feature type="transmembrane region" description="Helical" evidence="1">
    <location>
        <begin position="175"/>
        <end position="199"/>
    </location>
</feature>
<dbReference type="SUPFAM" id="SSF55073">
    <property type="entry name" value="Nucleotide cyclase"/>
    <property type="match status" value="1"/>
</dbReference>
<sequence length="376" mass="40502">MPTSLRTFAVFGNQVRSWWGEPVDYPAQVQYFSRRTMSVAIKMLIGLGTGFNAVVSLLVLLPSAHSTASRVAVALFAVLQFFWSWMWCCRPWPSRRISLTFVISADIGIAAVAVLDASWLLGLFGFNAFAMISVYLMFFDGPKVLARHALWILLSTTAFAVQFGAHAHIGVVDFAARTLASVALVVAMPLGTHFGIWVLRNDANDSITDPLTGILNRRGLYLHVGNLLRDKPSAATDLTVMVVDLDRFKDVNDTHGHTIGDQVLIRSAAQITSAVGRSALVARIGGEEFVVVDLVAPGEAERNADRVRRAIAGPAEPAITASIGVTSIPLAHIATADVDPVSLLDDIVERADGAMFDAKRIGGDATIHTPGVDESR</sequence>
<dbReference type="InterPro" id="IPR043128">
    <property type="entry name" value="Rev_trsase/Diguanyl_cyclase"/>
</dbReference>
<dbReference type="PANTHER" id="PTHR45138">
    <property type="entry name" value="REGULATORY COMPONENTS OF SENSORY TRANSDUCTION SYSTEM"/>
    <property type="match status" value="1"/>
</dbReference>
<dbReference type="SMART" id="SM00267">
    <property type="entry name" value="GGDEF"/>
    <property type="match status" value="1"/>
</dbReference>
<dbReference type="EMBL" id="JACKTY010000012">
    <property type="protein sequence ID" value="MCV7225071.1"/>
    <property type="molecule type" value="Genomic_DNA"/>
</dbReference>
<reference evidence="3 4" key="1">
    <citation type="journal article" date="2022" name="BMC Genomics">
        <title>Comparative genome analysis of mycobacteria focusing on tRNA and non-coding RNA.</title>
        <authorList>
            <person name="Behra P.R.K."/>
            <person name="Pettersson B.M.F."/>
            <person name="Ramesh M."/>
            <person name="Das S."/>
            <person name="Dasgupta S."/>
            <person name="Kirsebom L.A."/>
        </authorList>
    </citation>
    <scope>NUCLEOTIDE SEQUENCE [LARGE SCALE GENOMIC DNA]</scope>
    <source>
        <strain evidence="3 4">DSM 44078</strain>
    </source>
</reference>
<feature type="transmembrane region" description="Helical" evidence="1">
    <location>
        <begin position="121"/>
        <end position="138"/>
    </location>
</feature>
<dbReference type="InterPro" id="IPR000160">
    <property type="entry name" value="GGDEF_dom"/>
</dbReference>
<feature type="transmembrane region" description="Helical" evidence="1">
    <location>
        <begin position="97"/>
        <end position="115"/>
    </location>
</feature>
<feature type="transmembrane region" description="Helical" evidence="1">
    <location>
        <begin position="39"/>
        <end position="61"/>
    </location>
</feature>
<feature type="domain" description="GGDEF" evidence="2">
    <location>
        <begin position="236"/>
        <end position="371"/>
    </location>
</feature>
<dbReference type="InterPro" id="IPR029787">
    <property type="entry name" value="Nucleotide_cyclase"/>
</dbReference>
<evidence type="ECO:0000313" key="3">
    <source>
        <dbReference type="EMBL" id="MCV7225071.1"/>
    </source>
</evidence>
<dbReference type="Gene3D" id="3.30.70.270">
    <property type="match status" value="1"/>
</dbReference>
<gene>
    <name evidence="3" type="ORF">H7J73_03325</name>
</gene>
<dbReference type="RefSeq" id="WP_264065821.1">
    <property type="nucleotide sequence ID" value="NZ_JACKTY010000012.1"/>
</dbReference>
<evidence type="ECO:0000313" key="4">
    <source>
        <dbReference type="Proteomes" id="UP001526201"/>
    </source>
</evidence>
<name>A0ABT3C6L5_9MYCO</name>
<dbReference type="InterPro" id="IPR050469">
    <property type="entry name" value="Diguanylate_Cyclase"/>
</dbReference>
<organism evidence="3 4">
    <name type="scientific">Mycolicibacterium komossense</name>
    <dbReference type="NCBI Taxonomy" id="1779"/>
    <lineage>
        <taxon>Bacteria</taxon>
        <taxon>Bacillati</taxon>
        <taxon>Actinomycetota</taxon>
        <taxon>Actinomycetes</taxon>
        <taxon>Mycobacteriales</taxon>
        <taxon>Mycobacteriaceae</taxon>
        <taxon>Mycolicibacterium</taxon>
    </lineage>
</organism>
<accession>A0ABT3C6L5</accession>
<keyword evidence="4" id="KW-1185">Reference proteome</keyword>
<keyword evidence="1" id="KW-0472">Membrane</keyword>
<comment type="caution">
    <text evidence="3">The sequence shown here is derived from an EMBL/GenBank/DDBJ whole genome shotgun (WGS) entry which is preliminary data.</text>
</comment>